<proteinExistence type="predicted"/>
<organism evidence="1">
    <name type="scientific">viral metagenome</name>
    <dbReference type="NCBI Taxonomy" id="1070528"/>
    <lineage>
        <taxon>unclassified sequences</taxon>
        <taxon>metagenomes</taxon>
        <taxon>organismal metagenomes</taxon>
    </lineage>
</organism>
<dbReference type="EMBL" id="MT142766">
    <property type="protein sequence ID" value="QJA88262.1"/>
    <property type="molecule type" value="Genomic_DNA"/>
</dbReference>
<reference evidence="1" key="1">
    <citation type="submission" date="2020-03" db="EMBL/GenBank/DDBJ databases">
        <title>The deep terrestrial virosphere.</title>
        <authorList>
            <person name="Holmfeldt K."/>
            <person name="Nilsson E."/>
            <person name="Simone D."/>
            <person name="Lopez-Fernandez M."/>
            <person name="Wu X."/>
            <person name="de Brujin I."/>
            <person name="Lundin D."/>
            <person name="Andersson A."/>
            <person name="Bertilsson S."/>
            <person name="Dopson M."/>
        </authorList>
    </citation>
    <scope>NUCLEOTIDE SEQUENCE</scope>
    <source>
        <strain evidence="1">MM415B02792</strain>
    </source>
</reference>
<evidence type="ECO:0000313" key="1">
    <source>
        <dbReference type="EMBL" id="QJA88262.1"/>
    </source>
</evidence>
<accession>A0A6M3L310</accession>
<dbReference type="AlphaFoldDB" id="A0A6M3L310"/>
<protein>
    <submittedName>
        <fullName evidence="1">Uncharacterized protein</fullName>
    </submittedName>
</protein>
<sequence length="110" mass="12785">MMILRVLKHFVLLISLRLMNRIINAVAQDVLPEGASYQLKLEPIQNSPTSSHGLTGNPKMIKADNLEWFKVGKMNSEEAEIRSEIFDWNELPVIPEKVYRFKNPGYWWEA</sequence>
<gene>
    <name evidence="1" type="ORF">MM415B02792_0002</name>
</gene>
<name>A0A6M3L310_9ZZZZ</name>